<evidence type="ECO:0000259" key="16">
    <source>
        <dbReference type="PROSITE" id="PS51066"/>
    </source>
</evidence>
<dbReference type="NCBIfam" id="NF002211">
    <property type="entry name" value="PRK01103.1"/>
    <property type="match status" value="1"/>
</dbReference>
<keyword evidence="12" id="KW-0456">Lyase</keyword>
<dbReference type="GO" id="GO:0006284">
    <property type="term" value="P:base-excision repair"/>
    <property type="evidence" value="ECO:0007669"/>
    <property type="project" value="InterPro"/>
</dbReference>
<protein>
    <submittedName>
        <fullName evidence="18">Formamidopyrimidine-DNA glycosylase</fullName>
        <ecNumber evidence="18">3.2.2.23</ecNumber>
    </submittedName>
</protein>
<evidence type="ECO:0000256" key="12">
    <source>
        <dbReference type="ARBA" id="ARBA00023239"/>
    </source>
</evidence>
<reference evidence="18" key="1">
    <citation type="submission" date="2018-06" db="EMBL/GenBank/DDBJ databases">
        <authorList>
            <person name="Zhirakovskaya E."/>
        </authorList>
    </citation>
    <scope>NUCLEOTIDE SEQUENCE</scope>
</reference>
<dbReference type="Pfam" id="PF01149">
    <property type="entry name" value="Fapy_DNA_glyco"/>
    <property type="match status" value="1"/>
</dbReference>
<evidence type="ECO:0000256" key="15">
    <source>
        <dbReference type="ARBA" id="ARBA00044632"/>
    </source>
</evidence>
<dbReference type="GO" id="GO:0034039">
    <property type="term" value="F:8-oxo-7,8-dihydroguanine DNA N-glycosylase activity"/>
    <property type="evidence" value="ECO:0007669"/>
    <property type="project" value="TreeGrafter"/>
</dbReference>
<evidence type="ECO:0000256" key="6">
    <source>
        <dbReference type="ARBA" id="ARBA00022763"/>
    </source>
</evidence>
<evidence type="ECO:0000256" key="10">
    <source>
        <dbReference type="ARBA" id="ARBA00023125"/>
    </source>
</evidence>
<keyword evidence="13" id="KW-0511">Multifunctional enzyme</keyword>
<evidence type="ECO:0000256" key="2">
    <source>
        <dbReference type="ARBA" id="ARBA00001947"/>
    </source>
</evidence>
<evidence type="ECO:0000256" key="1">
    <source>
        <dbReference type="ARBA" id="ARBA00001668"/>
    </source>
</evidence>
<dbReference type="SUPFAM" id="SSF46946">
    <property type="entry name" value="S13-like H2TH domain"/>
    <property type="match status" value="1"/>
</dbReference>
<dbReference type="GO" id="GO:0140078">
    <property type="term" value="F:class I DNA-(apurinic or apyrimidinic site) endonuclease activity"/>
    <property type="evidence" value="ECO:0007669"/>
    <property type="project" value="UniProtKB-EC"/>
</dbReference>
<evidence type="ECO:0000256" key="4">
    <source>
        <dbReference type="ARBA" id="ARBA00011245"/>
    </source>
</evidence>
<comment type="catalytic activity">
    <reaction evidence="15">
        <text>2'-deoxyribonucleotide-(2'-deoxyribose 5'-phosphate)-2'-deoxyribonucleotide-DNA = a 3'-end 2'-deoxyribonucleotide-(2,3-dehydro-2,3-deoxyribose 5'-phosphate)-DNA + a 5'-end 5'-phospho-2'-deoxyribonucleoside-DNA + H(+)</text>
        <dbReference type="Rhea" id="RHEA:66592"/>
        <dbReference type="Rhea" id="RHEA-COMP:13180"/>
        <dbReference type="Rhea" id="RHEA-COMP:16897"/>
        <dbReference type="Rhea" id="RHEA-COMP:17067"/>
        <dbReference type="ChEBI" id="CHEBI:15378"/>
        <dbReference type="ChEBI" id="CHEBI:136412"/>
        <dbReference type="ChEBI" id="CHEBI:157695"/>
        <dbReference type="ChEBI" id="CHEBI:167181"/>
        <dbReference type="EC" id="4.2.99.18"/>
    </reaction>
</comment>
<keyword evidence="14 18" id="KW-0326">Glycosidase</keyword>
<evidence type="ECO:0000256" key="8">
    <source>
        <dbReference type="ARBA" id="ARBA00022801"/>
    </source>
</evidence>
<dbReference type="Gene3D" id="1.10.8.50">
    <property type="match status" value="1"/>
</dbReference>
<dbReference type="AlphaFoldDB" id="A0A3B0VX24"/>
<feature type="domain" description="Formamidopyrimidine-DNA glycosylase catalytic" evidence="17">
    <location>
        <begin position="2"/>
        <end position="115"/>
    </location>
</feature>
<dbReference type="NCBIfam" id="TIGR00577">
    <property type="entry name" value="fpg"/>
    <property type="match status" value="1"/>
</dbReference>
<keyword evidence="9" id="KW-0862">Zinc</keyword>
<evidence type="ECO:0000259" key="17">
    <source>
        <dbReference type="PROSITE" id="PS51068"/>
    </source>
</evidence>
<dbReference type="Pfam" id="PF06827">
    <property type="entry name" value="zf-FPG_IleRS"/>
    <property type="match status" value="1"/>
</dbReference>
<comment type="subunit">
    <text evidence="4">Monomer.</text>
</comment>
<evidence type="ECO:0000256" key="5">
    <source>
        <dbReference type="ARBA" id="ARBA00022723"/>
    </source>
</evidence>
<dbReference type="InterPro" id="IPR015887">
    <property type="entry name" value="DNA_glyclase_Znf_dom_DNA_BS"/>
</dbReference>
<evidence type="ECO:0000313" key="18">
    <source>
        <dbReference type="EMBL" id="VAW36786.1"/>
    </source>
</evidence>
<evidence type="ECO:0000256" key="13">
    <source>
        <dbReference type="ARBA" id="ARBA00023268"/>
    </source>
</evidence>
<dbReference type="GO" id="GO:0003684">
    <property type="term" value="F:damaged DNA binding"/>
    <property type="evidence" value="ECO:0007669"/>
    <property type="project" value="InterPro"/>
</dbReference>
<keyword evidence="10" id="KW-0238">DNA-binding</keyword>
<dbReference type="SMART" id="SM01232">
    <property type="entry name" value="H2TH"/>
    <property type="match status" value="1"/>
</dbReference>
<dbReference type="InterPro" id="IPR012319">
    <property type="entry name" value="FPG_cat"/>
</dbReference>
<gene>
    <name evidence="18" type="ORF">MNBD_CHLOROFLEXI01-3759</name>
</gene>
<keyword evidence="8 18" id="KW-0378">Hydrolase</keyword>
<keyword evidence="7" id="KW-0863">Zinc-finger</keyword>
<proteinExistence type="inferred from homology"/>
<feature type="domain" description="FPG-type" evidence="16">
    <location>
        <begin position="236"/>
        <end position="270"/>
    </location>
</feature>
<dbReference type="Gene3D" id="3.20.190.10">
    <property type="entry name" value="MutM-like, N-terminal"/>
    <property type="match status" value="1"/>
</dbReference>
<keyword evidence="5" id="KW-0479">Metal-binding</keyword>
<evidence type="ECO:0000256" key="3">
    <source>
        <dbReference type="ARBA" id="ARBA00009409"/>
    </source>
</evidence>
<keyword evidence="6" id="KW-0227">DNA damage</keyword>
<comment type="catalytic activity">
    <reaction evidence="1">
        <text>Hydrolysis of DNA containing ring-opened 7-methylguanine residues, releasing 2,6-diamino-4-hydroxy-5-(N-methyl)formamidopyrimidine.</text>
        <dbReference type="EC" id="3.2.2.23"/>
    </reaction>
</comment>
<dbReference type="SUPFAM" id="SSF57716">
    <property type="entry name" value="Glucocorticoid receptor-like (DNA-binding domain)"/>
    <property type="match status" value="1"/>
</dbReference>
<dbReference type="PROSITE" id="PS51066">
    <property type="entry name" value="ZF_FPG_2"/>
    <property type="match status" value="1"/>
</dbReference>
<name>A0A3B0VX24_9ZZZZ</name>
<dbReference type="InterPro" id="IPR020629">
    <property type="entry name" value="FPG_Glyclase"/>
</dbReference>
<evidence type="ECO:0000256" key="14">
    <source>
        <dbReference type="ARBA" id="ARBA00023295"/>
    </source>
</evidence>
<dbReference type="InterPro" id="IPR000214">
    <property type="entry name" value="Znf_DNA_glyclase/AP_lyase"/>
</dbReference>
<dbReference type="SMART" id="SM00898">
    <property type="entry name" value="Fapy_DNA_glyco"/>
    <property type="match status" value="1"/>
</dbReference>
<dbReference type="InterPro" id="IPR035937">
    <property type="entry name" value="FPG_N"/>
</dbReference>
<dbReference type="GO" id="GO:0008270">
    <property type="term" value="F:zinc ion binding"/>
    <property type="evidence" value="ECO:0007669"/>
    <property type="project" value="UniProtKB-KW"/>
</dbReference>
<dbReference type="PROSITE" id="PS51068">
    <property type="entry name" value="FPG_CAT"/>
    <property type="match status" value="1"/>
</dbReference>
<sequence>MPELPEVETVVRALRQPLIGRTIMQVRNDWPRHIHTPTLDEFRARILGCTFQAINRRAKYLVFTLTKGETLIIHLRMSGHLAVVDKHEPADKHVHTVFELDNGHELRFRDIRKFGTVDLVENPDVVLGKLGPEPLEDAFTPDVLGALLNGRSRALKPLLLDQHLIAGIGNIYADEALFHAKVRPTRSANSLSHSEVTAVHAAIQKVLRLGIEREGASIELYLKPDGSKGDMQNDLMVFQRTGEPCTDCSCPIERIVLGGRSTHFCPQCQK</sequence>
<evidence type="ECO:0000256" key="9">
    <source>
        <dbReference type="ARBA" id="ARBA00022833"/>
    </source>
</evidence>
<accession>A0A3B0VX24</accession>
<comment type="similarity">
    <text evidence="3">Belongs to the FPG family.</text>
</comment>
<dbReference type="CDD" id="cd08966">
    <property type="entry name" value="EcFpg-like_N"/>
    <property type="match status" value="1"/>
</dbReference>
<dbReference type="Pfam" id="PF06831">
    <property type="entry name" value="H2TH"/>
    <property type="match status" value="1"/>
</dbReference>
<evidence type="ECO:0000256" key="11">
    <source>
        <dbReference type="ARBA" id="ARBA00023204"/>
    </source>
</evidence>
<dbReference type="EC" id="3.2.2.23" evidence="18"/>
<organism evidence="18">
    <name type="scientific">hydrothermal vent metagenome</name>
    <dbReference type="NCBI Taxonomy" id="652676"/>
    <lineage>
        <taxon>unclassified sequences</taxon>
        <taxon>metagenomes</taxon>
        <taxon>ecological metagenomes</taxon>
    </lineage>
</organism>
<dbReference type="HAMAP" id="MF_00103">
    <property type="entry name" value="Fapy_DNA_glycosyl"/>
    <property type="match status" value="1"/>
</dbReference>
<evidence type="ECO:0000256" key="7">
    <source>
        <dbReference type="ARBA" id="ARBA00022771"/>
    </source>
</evidence>
<dbReference type="InterPro" id="IPR015886">
    <property type="entry name" value="H2TH_FPG"/>
</dbReference>
<dbReference type="InterPro" id="IPR010979">
    <property type="entry name" value="Ribosomal_uS13-like_H2TH"/>
</dbReference>
<dbReference type="EMBL" id="UOEU01000637">
    <property type="protein sequence ID" value="VAW36786.1"/>
    <property type="molecule type" value="Genomic_DNA"/>
</dbReference>
<dbReference type="PANTHER" id="PTHR22993:SF9">
    <property type="entry name" value="FORMAMIDOPYRIMIDINE-DNA GLYCOSYLASE"/>
    <property type="match status" value="1"/>
</dbReference>
<dbReference type="InterPro" id="IPR010663">
    <property type="entry name" value="Znf_FPG/IleRS"/>
</dbReference>
<keyword evidence="11" id="KW-0234">DNA repair</keyword>
<dbReference type="PANTHER" id="PTHR22993">
    <property type="entry name" value="FORMAMIDOPYRIMIDINE-DNA GLYCOSYLASE"/>
    <property type="match status" value="1"/>
</dbReference>
<dbReference type="SUPFAM" id="SSF81624">
    <property type="entry name" value="N-terminal domain of MutM-like DNA repair proteins"/>
    <property type="match status" value="1"/>
</dbReference>
<comment type="cofactor">
    <cofactor evidence="2">
        <name>Zn(2+)</name>
        <dbReference type="ChEBI" id="CHEBI:29105"/>
    </cofactor>
</comment>
<dbReference type="PROSITE" id="PS01242">
    <property type="entry name" value="ZF_FPG_1"/>
    <property type="match status" value="1"/>
</dbReference>
<dbReference type="FunFam" id="1.10.8.50:FF:000003">
    <property type="entry name" value="Formamidopyrimidine-DNA glycosylase"/>
    <property type="match status" value="1"/>
</dbReference>